<sequence length="201" mass="22359">MKRLTNYFSIALLLLITTSLVGCSGSVKNMRVVSQDSIVTSPKPGKSLVIFMRPSGMGFAIQSSVFKVVNETPELVGIAAAKKQFACEVDPGEHLFMVVGESADFMSAELQADKTYYAYVAPRMGLWKARFSVTPVTPEERQTDTFKECQSGCEWVELSEESANWAASNAEDVQTKYLEYHAKWMTKHLSDRPKLTPRDGI</sequence>
<proteinExistence type="predicted"/>
<dbReference type="EMBL" id="JAEPCM010000299">
    <property type="protein sequence ID" value="MCG7946463.1"/>
    <property type="molecule type" value="Genomic_DNA"/>
</dbReference>
<dbReference type="PROSITE" id="PS51257">
    <property type="entry name" value="PROKAR_LIPOPROTEIN"/>
    <property type="match status" value="1"/>
</dbReference>
<comment type="caution">
    <text evidence="1">The sequence shown here is derived from an EMBL/GenBank/DDBJ whole genome shotgun (WGS) entry which is preliminary data.</text>
</comment>
<accession>A0A9E4U4G6</accession>
<dbReference type="Proteomes" id="UP000886667">
    <property type="component" value="Unassembled WGS sequence"/>
</dbReference>
<evidence type="ECO:0000313" key="2">
    <source>
        <dbReference type="Proteomes" id="UP000886667"/>
    </source>
</evidence>
<evidence type="ECO:0000313" key="1">
    <source>
        <dbReference type="EMBL" id="MCG7946463.1"/>
    </source>
</evidence>
<reference evidence="1" key="1">
    <citation type="journal article" date="2021" name="Proc. Natl. Acad. Sci. U.S.A.">
        <title>Global biogeography of chemosynthetic symbionts reveals both localized and globally distributed symbiont groups. .</title>
        <authorList>
            <person name="Osvatic J.T."/>
            <person name="Wilkins L.G.E."/>
            <person name="Leibrecht L."/>
            <person name="Leray M."/>
            <person name="Zauner S."/>
            <person name="Polzin J."/>
            <person name="Camacho Y."/>
            <person name="Gros O."/>
            <person name="van Gils J.A."/>
            <person name="Eisen J.A."/>
            <person name="Petersen J.M."/>
            <person name="Yuen B."/>
        </authorList>
    </citation>
    <scope>NUCLEOTIDE SEQUENCE</scope>
    <source>
        <strain evidence="1">MAGclacostrist064TRANS</strain>
    </source>
</reference>
<gene>
    <name evidence="1" type="ORF">JAZ07_08990</name>
</gene>
<protein>
    <submittedName>
        <fullName evidence="1">Uncharacterized protein</fullName>
    </submittedName>
</protein>
<organism evidence="1 2">
    <name type="scientific">Candidatus Thiodiazotropha taylori</name>
    <dbReference type="NCBI Taxonomy" id="2792791"/>
    <lineage>
        <taxon>Bacteria</taxon>
        <taxon>Pseudomonadati</taxon>
        <taxon>Pseudomonadota</taxon>
        <taxon>Gammaproteobacteria</taxon>
        <taxon>Chromatiales</taxon>
        <taxon>Sedimenticolaceae</taxon>
        <taxon>Candidatus Thiodiazotropha</taxon>
    </lineage>
</organism>
<dbReference type="AlphaFoldDB" id="A0A9E4U4G6"/>
<name>A0A9E4U4G6_9GAMM</name>